<accession>A0A375IB47</accession>
<reference evidence="2 3" key="1">
    <citation type="submission" date="2018-01" db="EMBL/GenBank/DDBJ databases">
        <authorList>
            <person name="Gaut B.S."/>
            <person name="Morton B.R."/>
            <person name="Clegg M.T."/>
            <person name="Duvall M.R."/>
        </authorList>
    </citation>
    <scope>NUCLEOTIDE SEQUENCE [LARGE SCALE GENOMIC DNA]</scope>
    <source>
        <strain evidence="2">Cupriavidus taiwanensis LMG 19425</strain>
    </source>
</reference>
<evidence type="ECO:0000313" key="2">
    <source>
        <dbReference type="EMBL" id="SPK72033.1"/>
    </source>
</evidence>
<dbReference type="AlphaFoldDB" id="A0A375IB47"/>
<gene>
    <name evidence="2" type="ORF">CT19425_60151</name>
</gene>
<feature type="region of interest" description="Disordered" evidence="1">
    <location>
        <begin position="1"/>
        <end position="31"/>
    </location>
</feature>
<dbReference type="Proteomes" id="UP000255505">
    <property type="component" value="Chromosome I"/>
</dbReference>
<evidence type="ECO:0000313" key="3">
    <source>
        <dbReference type="Proteomes" id="UP000255505"/>
    </source>
</evidence>
<protein>
    <submittedName>
        <fullName evidence="2">Uncharacterized protein</fullName>
    </submittedName>
</protein>
<name>A0A375IB47_9BURK</name>
<sequence>MLQAAKNDNLLHLDNLPDRGTQEMRRPGGDGQWLIRTATNLYKSVREISGRCPSLFPCLRGRPPCLRHGTHSNCADPGVAR</sequence>
<feature type="compositionally biased region" description="Basic and acidic residues" evidence="1">
    <location>
        <begin position="9"/>
        <end position="28"/>
    </location>
</feature>
<evidence type="ECO:0000256" key="1">
    <source>
        <dbReference type="SAM" id="MobiDB-lite"/>
    </source>
</evidence>
<organism evidence="2 3">
    <name type="scientific">Cupriavidus taiwanensis</name>
    <dbReference type="NCBI Taxonomy" id="164546"/>
    <lineage>
        <taxon>Bacteria</taxon>
        <taxon>Pseudomonadati</taxon>
        <taxon>Pseudomonadota</taxon>
        <taxon>Betaproteobacteria</taxon>
        <taxon>Burkholderiales</taxon>
        <taxon>Burkholderiaceae</taxon>
        <taxon>Cupriavidus</taxon>
    </lineage>
</organism>
<proteinExistence type="predicted"/>
<dbReference type="EMBL" id="LT991976">
    <property type="protein sequence ID" value="SPK72033.1"/>
    <property type="molecule type" value="Genomic_DNA"/>
</dbReference>